<reference evidence="5" key="1">
    <citation type="submission" date="2021-02" db="EMBL/GenBank/DDBJ databases">
        <authorList>
            <person name="Nowell W R."/>
        </authorList>
    </citation>
    <scope>NUCLEOTIDE SEQUENCE</scope>
</reference>
<dbReference type="Pfam" id="PF00622">
    <property type="entry name" value="SPRY"/>
    <property type="match status" value="1"/>
</dbReference>
<comment type="caution">
    <text evidence="5">The sequence shown here is derived from an EMBL/GenBank/DDBJ whole genome shotgun (WGS) entry which is preliminary data.</text>
</comment>
<dbReference type="InterPro" id="IPR001870">
    <property type="entry name" value="B30.2/SPRY"/>
</dbReference>
<dbReference type="InterPro" id="IPR013320">
    <property type="entry name" value="ConA-like_dom_sf"/>
</dbReference>
<dbReference type="SMART" id="SM00119">
    <property type="entry name" value="HECTc"/>
    <property type="match status" value="1"/>
</dbReference>
<sequence>MDQPLFKVQFIADEDDSTTSEVIAPSSGKDDVGYFFPAASTTTDPTELNPEVQLTQSQTECIKRIRDYLFVLTKSAPWTTFTEEIDNLLKNTIQASIIVQNTELVETIAQRLEYKKKLEAKVTEKTKQDNSSDLSIFEQHFTEDEESSDDLELQKEKFHSKQLSYFAIQSLISILLILIKSAEKNDPLIIQQILTLTGQLCEQLPMKSLLPEHALLYKSLAPLIHYTQELSSSADKAVSKQAMKILLSFSVAKGSFEDLLSLLKQLIFNTDEVFNVRGLVKQLNNNLTEIMKESSEETELPSLDYLKTIHSYPNEQLLQINDNQFTGQFLSSIILSHLDIENTIHSPVEQFHLSSISCEFHRRTFQDLFHIIERLAELMRPELNQILTVCLRLFTMHLQILVDHSNDRSTYVSETDLKVWFDLLFKLSSNEQISISKEASKALIHVIHLQITSFVDKLSLFQQYISENKHPSLVEQLVIELNKTEILANWIESLCDETVKSTALKILYCFIDQYFNDKEKTDTEALLISFQKILFYRLIDSCEKKLATNELCRLFTDYLTYIFKKCLEHNSTENELFSMILNSLALVSNSNEMFNYECNQPIFISILPLLAEYCLLHLDNDFLAYLLGKLTYVLIIGSPQDPLESKHFNKLKLPLFSGGCVTNENDDLVTTTLAKYSDFQVDSSSIQDEEELLMSIYNNTNDGARLITKLKASLRNKPHILQKSIEHQANEACAAIFAVYVKLYRRINLAKSELVRNDQNKPHSKLISIFEYANRISTVFSTIKGQGGDCVELHKQIKMRALFLLSSVKASDLISPVKEELTPTKMIDYTLKPAFHRQYSRWTKARHVLKILRNLFQACLRFKRFMLEKKHIMEEKYDHESLLNRTIDHFVYGDFYKTSTSMTIEEKQGEIGELKQCLERQHQRAMQRLITYRFSRTFIQKILNLNDDKTALRILSIYLPFMRNNDLDWSYFDLIPASNNQLRDDISNIYYSIVKLVVPSMAKSNHCAQNVFYLMNVSYELIDISHLYAFQIIENLFNSFVSLRADDASTIKVELRLSAFNWFRLLVLRLCETIEMEKLRDPSSQTFQQQAKFVFNTLIFNNLKTLKTSMISTESSTNSLENVDIKWFLHMKENNESKTDLFINQYLALLLRCVYFYKHILSICTTSEYLQEFLDIYQSSQSNVTRLLTIKLLRHLIPAIADHADGIPRAIIQKFLIDVLDTIGDQTSVSDDILSELISMYRTIMSVESAWKSMAVELVCNSIRSNLNTDSIERNNSGEMKSLRAALNILGGYIEPYRLGSIVNGEKNKKLNDDSPLALIIEINQTEMPYVIQYLQTNQTESVSVDKLQLQVDVPPPSLPEQFESLLDLFEEFIRIDTKESLMLVQLKRSAISVLYYLLNNTKVIEIFMQKPCASLLAKLCVNSPMEGDNQQPKDLRIFDKQHLEQYYLSLNHCESKGKISQENEEQEIAQDAIIVTDQDDSAYTIWDRTSLKSDPSIIDALTTHEGWKPCISEGELQYYKRGWTGDNVFSIAPMPRNIASDDVMQECGVKHRFHGRIAPNNENTTVSFPTFVLKNIAVSEGNWYFCVRLPVGGVLQIGWATTEFSPSGSTGVGDDKYSWSYDGSRAVFFNDQGFYSQFNDIRWKENDVCGCGIEINGKNTKIKYWLNGKLLGTAFEHDKYIPLSATKCNLLPHGLNTTYYPAITIQWGSDPLRSCEIIVSPEDMQDCPLPHGYKPLLLPDTIPVNNVLVDYPFHAYLLSNAQQDFVLEPRTKSTGNLLRDFIHEHHLQTTFILEQDRLVLPEDSTGFLLSVNNEEMTTLTISFDFEVLNDSHDIQLITFDSTDIIWKKPNQLAHCVIIFLAKRRQLKVYVNNQCQIFSDMISNETIKVLNMYILPGTSARMNNLAVWKHALSEEQIRRLFTYGLFYVGSDYQRIKDYRKQVNTITFSEGQASFVDRTLLPFDAPFSESTWEQKKKEAEPDEAKYFKSYQGYSTVELHGHTTYLVLDKSDNEWTSYTLVLDLCIPQYPALDEKLTIVTLNSRSMIFITSNGKLCLESEDKKDESTNPIVLNEYFRLFIIVQPDSIQMYFNNDLNFTTKIDDDRYDIKSNYLEFFRQTDETNNTTDENTLRVALKSLTYLNRAITLDRYRLPTLLLPPTSIIGPSLLAMGYKNSWIETTIDQYKPPDLSVIHTILREQKSQFIKTDLEHDRKRYANLLTKIDPSIDSQLLSDLLNQPTNSIAERLFGYWKSNPSLKFSKDNMEFEGKLDPNWFRQSIQDFDMNQTINEWFREKSPTGSVDDDTYQLFDVHESPKKEQTSITSPSVRYSHENLSLKQFQQARLACEYGLTTICARYTILNMLEVWSSGETARFPLEKFGDYEFLIVLLKILDSTKLERNDEIDRIHNLIHSIVKNELKLSIEDTNAIDLEIQAPLLYHLQKDLLMHSIDFLFRPSLLSQQSDVDFLFKVVNLFIELLTDKTLIHAQQIDHVVPILFPTPLINLLFDLFVIVPIHQSKLFIISVFTSLIRVSKSVKLNNRIETFFCHLLIDLSSKSVSLSSTSKKKFEIALADFVYVLLTEQKKLSTTGSKQIQEFQSKLPEHIQNLFTSVGVIHTWTNPTKESSLPEEFLKQTKKFLVDKYQITQEDFQKSNQHFNHISDQDLINFMNNSSQLNDSIISFLDSLPSESEPNAAFYRNYPHLLNIPADAIQIRAKFIYVLNKFVEDNLSLVDFNLPQGRSYLTDQIRQIKNYFLTSTKMSCFSESLKKTESAYSNDYPSVHFDTVKASTDTDKSENTMFYQAYQQLYPNAHVIFRRENEQLWQAQYTGMHSTDSGGPYRDSITRICMDICSTRLPLFILCPNGRTNSGLNRDCWIPNSFPPNKSISKKIVQQYRFVGQLMGLAIRKKHYLDIKFAHLVWKQLLKEEITVEDIEAIDIQSFRIINEMEKNIETMRLTETDNDMGSMFSSIMSELRFDVVSSSGLTYELVPNGSELPITASNFKQYCSLYRQYRLNEFNRQINFIREGIFSIVPSYYLGLFTATELEEIVCGKGRIDVELLKRNTTYSYEYSPDCETIQLFWTVLGDMFTDEQRKLFLIFVWGRNTLPTRDEDFQCKFTISKLDVYGDASSDKTLPRSHTCFFTIDLPTYSTKEIMYERLNYAITYCSSIDGDGTINDAPNADELIFEDIFD</sequence>
<evidence type="ECO:0000313" key="5">
    <source>
        <dbReference type="EMBL" id="CAF0880517.1"/>
    </source>
</evidence>
<dbReference type="EMBL" id="CAJNOR010000325">
    <property type="protein sequence ID" value="CAF0880517.1"/>
    <property type="molecule type" value="Genomic_DNA"/>
</dbReference>
<dbReference type="Gene3D" id="3.30.2160.10">
    <property type="entry name" value="Hect, E3 ligase catalytic domain"/>
    <property type="match status" value="1"/>
</dbReference>
<name>A0A813XSK7_ADIRI</name>
<accession>A0A813XSK7</accession>
<dbReference type="InterPro" id="IPR043136">
    <property type="entry name" value="B30.2/SPRY_sf"/>
</dbReference>
<feature type="domain" description="B30.2/SPRY" evidence="3">
    <location>
        <begin position="1507"/>
        <end position="1713"/>
    </location>
</feature>
<dbReference type="PANTHER" id="PTHR46654">
    <property type="entry name" value="E3 UBIQUITIN-PROTEIN LIGASE HECTD3"/>
    <property type="match status" value="1"/>
</dbReference>
<evidence type="ECO:0000256" key="2">
    <source>
        <dbReference type="PROSITE-ProRule" id="PRU00104"/>
    </source>
</evidence>
<gene>
    <name evidence="5" type="ORF">XAT740_LOCUS6974</name>
</gene>
<dbReference type="InterPro" id="IPR035983">
    <property type="entry name" value="Hect_E3_ubiquitin_ligase"/>
</dbReference>
<evidence type="ECO:0000256" key="1">
    <source>
        <dbReference type="ARBA" id="ARBA00022786"/>
    </source>
</evidence>
<dbReference type="PROSITE" id="PS50237">
    <property type="entry name" value="HECT"/>
    <property type="match status" value="1"/>
</dbReference>
<dbReference type="CDD" id="cd11709">
    <property type="entry name" value="SPRY"/>
    <property type="match status" value="1"/>
</dbReference>
<dbReference type="InterPro" id="IPR000569">
    <property type="entry name" value="HECT_dom"/>
</dbReference>
<dbReference type="GO" id="GO:0004842">
    <property type="term" value="F:ubiquitin-protein transferase activity"/>
    <property type="evidence" value="ECO:0007669"/>
    <property type="project" value="InterPro"/>
</dbReference>
<protein>
    <submittedName>
        <fullName evidence="5">Uncharacterized protein</fullName>
    </submittedName>
</protein>
<organism evidence="5 6">
    <name type="scientific">Adineta ricciae</name>
    <name type="common">Rotifer</name>
    <dbReference type="NCBI Taxonomy" id="249248"/>
    <lineage>
        <taxon>Eukaryota</taxon>
        <taxon>Metazoa</taxon>
        <taxon>Spiralia</taxon>
        <taxon>Gnathifera</taxon>
        <taxon>Rotifera</taxon>
        <taxon>Eurotatoria</taxon>
        <taxon>Bdelloidea</taxon>
        <taxon>Adinetida</taxon>
        <taxon>Adinetidae</taxon>
        <taxon>Adineta</taxon>
    </lineage>
</organism>
<dbReference type="PROSITE" id="PS50188">
    <property type="entry name" value="B302_SPRY"/>
    <property type="match status" value="1"/>
</dbReference>
<dbReference type="InterPro" id="IPR042469">
    <property type="entry name" value="HECTD3"/>
</dbReference>
<dbReference type="Pfam" id="PF00632">
    <property type="entry name" value="HECT"/>
    <property type="match status" value="1"/>
</dbReference>
<dbReference type="SUPFAM" id="SSF49899">
    <property type="entry name" value="Concanavalin A-like lectins/glucanases"/>
    <property type="match status" value="1"/>
</dbReference>
<evidence type="ECO:0000259" key="4">
    <source>
        <dbReference type="PROSITE" id="PS50237"/>
    </source>
</evidence>
<proteinExistence type="predicted"/>
<dbReference type="Gene3D" id="3.30.2410.10">
    <property type="entry name" value="Hect, E3 ligase catalytic domain"/>
    <property type="match status" value="1"/>
</dbReference>
<dbReference type="Gene3D" id="3.90.1750.10">
    <property type="entry name" value="Hect, E3 ligase catalytic domains"/>
    <property type="match status" value="1"/>
</dbReference>
<dbReference type="InterPro" id="IPR003877">
    <property type="entry name" value="SPRY_dom"/>
</dbReference>
<evidence type="ECO:0000259" key="3">
    <source>
        <dbReference type="PROSITE" id="PS50188"/>
    </source>
</evidence>
<evidence type="ECO:0000313" key="6">
    <source>
        <dbReference type="Proteomes" id="UP000663828"/>
    </source>
</evidence>
<feature type="domain" description="HECT" evidence="4">
    <location>
        <begin position="2803"/>
        <end position="3171"/>
    </location>
</feature>
<keyword evidence="1 2" id="KW-0833">Ubl conjugation pathway</keyword>
<dbReference type="Gene3D" id="2.60.120.920">
    <property type="match status" value="1"/>
</dbReference>
<dbReference type="Proteomes" id="UP000663828">
    <property type="component" value="Unassembled WGS sequence"/>
</dbReference>
<dbReference type="SUPFAM" id="SSF56204">
    <property type="entry name" value="Hect, E3 ligase catalytic domain"/>
    <property type="match status" value="1"/>
</dbReference>
<feature type="active site" description="Glycyl thioester intermediate" evidence="2">
    <location>
        <position position="3136"/>
    </location>
</feature>
<dbReference type="PANTHER" id="PTHR46654:SF1">
    <property type="entry name" value="E3 UBIQUITIN-PROTEIN LIGASE HECTD3"/>
    <property type="match status" value="1"/>
</dbReference>
<keyword evidence="6" id="KW-1185">Reference proteome</keyword>